<evidence type="ECO:0000256" key="3">
    <source>
        <dbReference type="ARBA" id="ARBA00022777"/>
    </source>
</evidence>
<dbReference type="InterPro" id="IPR001048">
    <property type="entry name" value="Asp/Glu/Uridylate_kinase"/>
</dbReference>
<feature type="non-terminal residue" evidence="5">
    <location>
        <position position="1"/>
    </location>
</feature>
<dbReference type="Gene3D" id="3.40.1160.10">
    <property type="entry name" value="Acetylglutamate kinase-like"/>
    <property type="match status" value="1"/>
</dbReference>
<dbReference type="SUPFAM" id="SSF53633">
    <property type="entry name" value="Carbamate kinase-like"/>
    <property type="match status" value="1"/>
</dbReference>
<dbReference type="EMBL" id="AUZX01003210">
    <property type="protein sequence ID" value="EQD74533.1"/>
    <property type="molecule type" value="Genomic_DNA"/>
</dbReference>
<dbReference type="GO" id="GO:0019546">
    <property type="term" value="P:L-arginine deiminase pathway"/>
    <property type="evidence" value="ECO:0007669"/>
    <property type="project" value="TreeGrafter"/>
</dbReference>
<gene>
    <name evidence="5" type="ORF">B1A_04421</name>
</gene>
<evidence type="ECO:0000256" key="1">
    <source>
        <dbReference type="ARBA" id="ARBA00011066"/>
    </source>
</evidence>
<evidence type="ECO:0000256" key="2">
    <source>
        <dbReference type="ARBA" id="ARBA00022679"/>
    </source>
</evidence>
<name>T1C101_9ZZZZ</name>
<keyword evidence="2" id="KW-0808">Transferase</keyword>
<dbReference type="GO" id="GO:0008804">
    <property type="term" value="F:carbamate kinase activity"/>
    <property type="evidence" value="ECO:0007669"/>
    <property type="project" value="InterPro"/>
</dbReference>
<feature type="domain" description="Aspartate/glutamate/uridylate kinase" evidence="4">
    <location>
        <begin position="63"/>
        <end position="172"/>
    </location>
</feature>
<reference evidence="5" key="2">
    <citation type="journal article" date="2014" name="ISME J.">
        <title>Microbial stratification in low pH oxic and suboxic macroscopic growths along an acid mine drainage.</title>
        <authorList>
            <person name="Mendez-Garcia C."/>
            <person name="Mesa V."/>
            <person name="Sprenger R.R."/>
            <person name="Richter M."/>
            <person name="Diez M.S."/>
            <person name="Solano J."/>
            <person name="Bargiela R."/>
            <person name="Golyshina O.V."/>
            <person name="Manteca A."/>
            <person name="Ramos J.L."/>
            <person name="Gallego J.R."/>
            <person name="Llorente I."/>
            <person name="Martins Dos Santos V.A."/>
            <person name="Jensen O.N."/>
            <person name="Pelaez A.I."/>
            <person name="Sanchez J."/>
            <person name="Ferrer M."/>
        </authorList>
    </citation>
    <scope>NUCLEOTIDE SEQUENCE</scope>
</reference>
<comment type="caution">
    <text evidence="5">The sequence shown here is derived from an EMBL/GenBank/DDBJ whole genome shotgun (WGS) entry which is preliminary data.</text>
</comment>
<keyword evidence="3 5" id="KW-0418">Kinase</keyword>
<protein>
    <submittedName>
        <fullName evidence="5">Carbamate kinase</fullName>
    </submittedName>
</protein>
<accession>T1C101</accession>
<dbReference type="PANTHER" id="PTHR30409:SF1">
    <property type="entry name" value="CARBAMATE KINASE-RELATED"/>
    <property type="match status" value="1"/>
</dbReference>
<dbReference type="InterPro" id="IPR036393">
    <property type="entry name" value="AceGlu_kinase-like_sf"/>
</dbReference>
<evidence type="ECO:0000259" key="4">
    <source>
        <dbReference type="Pfam" id="PF00696"/>
    </source>
</evidence>
<dbReference type="PANTHER" id="PTHR30409">
    <property type="entry name" value="CARBAMATE KINASE"/>
    <property type="match status" value="1"/>
</dbReference>
<evidence type="ECO:0000313" key="5">
    <source>
        <dbReference type="EMBL" id="EQD74533.1"/>
    </source>
</evidence>
<reference evidence="5" key="1">
    <citation type="submission" date="2013-08" db="EMBL/GenBank/DDBJ databases">
        <authorList>
            <person name="Mendez C."/>
            <person name="Richter M."/>
            <person name="Ferrer M."/>
            <person name="Sanchez J."/>
        </authorList>
    </citation>
    <scope>NUCLEOTIDE SEQUENCE</scope>
</reference>
<comment type="similarity">
    <text evidence="1">Belongs to the carbamate kinase family.</text>
</comment>
<organism evidence="5">
    <name type="scientific">mine drainage metagenome</name>
    <dbReference type="NCBI Taxonomy" id="410659"/>
    <lineage>
        <taxon>unclassified sequences</taxon>
        <taxon>metagenomes</taxon>
        <taxon>ecological metagenomes</taxon>
    </lineage>
</organism>
<proteinExistence type="inferred from homology"/>
<dbReference type="Pfam" id="PF00696">
    <property type="entry name" value="AA_kinase"/>
    <property type="match status" value="1"/>
</dbReference>
<dbReference type="InterPro" id="IPR003964">
    <property type="entry name" value="Carb_kinase"/>
</dbReference>
<sequence length="197" mass="21451">KPIGRFYTDSEATRLRRTTDWTLREDPAQRGWRRVVASPTPRRWLEAGAVRGWLARRPPTPWIPVVAGGGGVPVIRQRGGRYRGIDAVIDKDRSAALIARGLGATSLVIVTDVPAVAVGFGGPDAQWLGAVTDRELARYARRGEFAEGSMGPKVQAVLDFLRDGRGRAIITDIPSLGAALRGRAGTRVRPAPRRSKR</sequence>
<dbReference type="GO" id="GO:0005829">
    <property type="term" value="C:cytosol"/>
    <property type="evidence" value="ECO:0007669"/>
    <property type="project" value="TreeGrafter"/>
</dbReference>
<dbReference type="AlphaFoldDB" id="T1C101"/>
<dbReference type="PRINTS" id="PR01469">
    <property type="entry name" value="CARBMTKINASE"/>
</dbReference>